<evidence type="ECO:0000256" key="6">
    <source>
        <dbReference type="ARBA" id="ARBA00022643"/>
    </source>
</evidence>
<evidence type="ECO:0000256" key="1">
    <source>
        <dbReference type="ARBA" id="ARBA00004738"/>
    </source>
</evidence>
<dbReference type="UniPathway" id="UPA01068">
    <property type="reaction ID" value="UER00304"/>
</dbReference>
<keyword evidence="5 9" id="KW-0285">Flavoprotein</keyword>
<feature type="binding site" evidence="9 11">
    <location>
        <begin position="143"/>
        <end position="144"/>
    </location>
    <ligand>
        <name>FMN</name>
        <dbReference type="ChEBI" id="CHEBI:58210"/>
    </ligand>
</feature>
<evidence type="ECO:0000256" key="5">
    <source>
        <dbReference type="ARBA" id="ARBA00022630"/>
    </source>
</evidence>
<accession>A0A0E3UYR4</accession>
<evidence type="ECO:0000256" key="2">
    <source>
        <dbReference type="ARBA" id="ARBA00005037"/>
    </source>
</evidence>
<feature type="binding site" evidence="9 10">
    <location>
        <position position="130"/>
    </location>
    <ligand>
        <name>substrate</name>
    </ligand>
</feature>
<dbReference type="STRING" id="400092.PKOR_18185"/>
<keyword evidence="8 9" id="KW-0664">Pyridoxine biosynthesis</keyword>
<evidence type="ECO:0000256" key="11">
    <source>
        <dbReference type="PIRSR" id="PIRSR000190-2"/>
    </source>
</evidence>
<sequence>MALTHNIADIRTNYTKQALTEDSVAKDPVQQFKAWLEEAIQSEVDEPTALVLSTVSAAGKPSARVVLLKGFNEQGFKFYTNYQSRKGQELAENPYASLTFFWPALERQVRVEGKVEKASPEDSDVYFHSRPKGSQIGAWASPQSQVIDKREVLEQREKQYTEQFSHVDQVPRPQHWGGYVLVPHYIEFWQGRPSRLHDRIAFELETNDWKIKRLAP</sequence>
<feature type="binding site" evidence="9 11">
    <location>
        <position position="108"/>
    </location>
    <ligand>
        <name>FMN</name>
        <dbReference type="ChEBI" id="CHEBI:58210"/>
    </ligand>
</feature>
<dbReference type="OrthoDB" id="9780392at2"/>
<dbReference type="NCBIfam" id="NF004231">
    <property type="entry name" value="PRK05679.1"/>
    <property type="match status" value="1"/>
</dbReference>
<evidence type="ECO:0000259" key="12">
    <source>
        <dbReference type="Pfam" id="PF01243"/>
    </source>
</evidence>
<feature type="binding site" evidence="9 10">
    <location>
        <position position="134"/>
    </location>
    <ligand>
        <name>substrate</name>
    </ligand>
</feature>
<feature type="binding site" evidence="9 11">
    <location>
        <begin position="79"/>
        <end position="80"/>
    </location>
    <ligand>
        <name>FMN</name>
        <dbReference type="ChEBI" id="CHEBI:58210"/>
    </ligand>
</feature>
<dbReference type="PIRSF" id="PIRSF000190">
    <property type="entry name" value="Pyd_amn-ph_oxd"/>
    <property type="match status" value="1"/>
</dbReference>
<dbReference type="Pfam" id="PF01243">
    <property type="entry name" value="PNPOx_N"/>
    <property type="match status" value="1"/>
</dbReference>
<comment type="function">
    <text evidence="9">Catalyzes the oxidation of either pyridoxine 5'-phosphate (PNP) or pyridoxamine 5'-phosphate (PMP) into pyridoxal 5'-phosphate (PLP).</text>
</comment>
<dbReference type="PANTHER" id="PTHR10851">
    <property type="entry name" value="PYRIDOXINE-5-PHOSPHATE OXIDASE"/>
    <property type="match status" value="1"/>
</dbReference>
<protein>
    <recommendedName>
        <fullName evidence="9">Pyridoxine/pyridoxamine 5'-phosphate oxidase</fullName>
        <ecNumber evidence="9">1.4.3.5</ecNumber>
    </recommendedName>
    <alternativeName>
        <fullName evidence="9">PNP/PMP oxidase</fullName>
        <shortName evidence="9">PNPOx</shortName>
    </alternativeName>
    <alternativeName>
        <fullName evidence="9">Pyridoxal 5'-phosphate synthase</fullName>
    </alternativeName>
</protein>
<name>A0A0E3UYR4_9BACT</name>
<comment type="pathway">
    <text evidence="2 9">Cofactor metabolism; pyridoxal 5'-phosphate salvage; pyridoxal 5'-phosphate from pyridoxine 5'-phosphate: step 1/1.</text>
</comment>
<feature type="binding site" evidence="9 11">
    <location>
        <position position="86"/>
    </location>
    <ligand>
        <name>FMN</name>
        <dbReference type="ChEBI" id="CHEBI:58210"/>
    </ligand>
</feature>
<feature type="binding site" evidence="9 10">
    <location>
        <begin position="195"/>
        <end position="197"/>
    </location>
    <ligand>
        <name>substrate</name>
    </ligand>
</feature>
<evidence type="ECO:0000256" key="7">
    <source>
        <dbReference type="ARBA" id="ARBA00023002"/>
    </source>
</evidence>
<dbReference type="GO" id="GO:0010181">
    <property type="term" value="F:FMN binding"/>
    <property type="evidence" value="ECO:0007669"/>
    <property type="project" value="UniProtKB-UniRule"/>
</dbReference>
<feature type="binding site" evidence="9 11">
    <location>
        <position position="189"/>
    </location>
    <ligand>
        <name>FMN</name>
        <dbReference type="ChEBI" id="CHEBI:58210"/>
    </ligand>
</feature>
<evidence type="ECO:0000256" key="10">
    <source>
        <dbReference type="PIRSR" id="PIRSR000190-1"/>
    </source>
</evidence>
<comment type="cofactor">
    <cofactor evidence="9 11">
        <name>FMN</name>
        <dbReference type="ChEBI" id="CHEBI:58210"/>
    </cofactor>
    <text evidence="9 11">Binds 1 FMN per subunit.</text>
</comment>
<feature type="binding site" evidence="9 11">
    <location>
        <begin position="64"/>
        <end position="69"/>
    </location>
    <ligand>
        <name>FMN</name>
        <dbReference type="ChEBI" id="CHEBI:58210"/>
    </ligand>
</feature>
<dbReference type="PROSITE" id="PS01064">
    <property type="entry name" value="PYRIDOX_OXIDASE"/>
    <property type="match status" value="1"/>
</dbReference>
<feature type="binding site" evidence="9 10">
    <location>
        <position position="69"/>
    </location>
    <ligand>
        <name>substrate</name>
    </ligand>
</feature>
<keyword evidence="7 9" id="KW-0560">Oxidoreductase</keyword>
<dbReference type="KEGG" id="pko:PKOR_18185"/>
<dbReference type="PATRIC" id="fig|400092.3.peg.3984"/>
<reference evidence="14 15" key="1">
    <citation type="journal article" date="2015" name="Sci. Rep.">
        <title>Unraveling adaptation of Pontibacter korlensis to radiation and infertility in desert through complete genome and comparative transcriptomic analysis.</title>
        <authorList>
            <person name="Dai J."/>
            <person name="Dai W."/>
            <person name="Qiu C."/>
            <person name="Yang Z."/>
            <person name="Zhang Y."/>
            <person name="Zhou M."/>
            <person name="Zhang L."/>
            <person name="Fang C."/>
            <person name="Gao Q."/>
            <person name="Yang Q."/>
            <person name="Li X."/>
            <person name="Wang Z."/>
            <person name="Wang Z."/>
            <person name="Jia Z."/>
            <person name="Chen X."/>
        </authorList>
    </citation>
    <scope>NUCLEOTIDE SEQUENCE [LARGE SCALE GENOMIC DNA]</scope>
    <source>
        <strain evidence="14 15">X14-1T</strain>
    </source>
</reference>
<evidence type="ECO:0000256" key="9">
    <source>
        <dbReference type="HAMAP-Rule" id="MF_01629"/>
    </source>
</evidence>
<evidence type="ECO:0000259" key="13">
    <source>
        <dbReference type="Pfam" id="PF10590"/>
    </source>
</evidence>
<dbReference type="InterPro" id="IPR019576">
    <property type="entry name" value="Pyridoxamine_oxidase_dimer_C"/>
</dbReference>
<keyword evidence="15" id="KW-1185">Reference proteome</keyword>
<dbReference type="FunFam" id="2.30.110.10:FF:000005">
    <property type="entry name" value="NAD(P)H-hydrate epimerase"/>
    <property type="match status" value="1"/>
</dbReference>
<dbReference type="AlphaFoldDB" id="A0A0E3UYR4"/>
<feature type="domain" description="Pyridoxine 5'-phosphate oxidase dimerisation C-terminal" evidence="13">
    <location>
        <begin position="176"/>
        <end position="216"/>
    </location>
</feature>
<comment type="catalytic activity">
    <reaction evidence="9">
        <text>pyridoxine 5'-phosphate + O2 = pyridoxal 5'-phosphate + H2O2</text>
        <dbReference type="Rhea" id="RHEA:15149"/>
        <dbReference type="ChEBI" id="CHEBI:15379"/>
        <dbReference type="ChEBI" id="CHEBI:16240"/>
        <dbReference type="ChEBI" id="CHEBI:58589"/>
        <dbReference type="ChEBI" id="CHEBI:597326"/>
        <dbReference type="EC" id="1.4.3.5"/>
    </reaction>
</comment>
<dbReference type="GO" id="GO:0008615">
    <property type="term" value="P:pyridoxine biosynthetic process"/>
    <property type="evidence" value="ECO:0007669"/>
    <property type="project" value="UniProtKB-UniRule"/>
</dbReference>
<dbReference type="PANTHER" id="PTHR10851:SF0">
    <property type="entry name" value="PYRIDOXINE-5'-PHOSPHATE OXIDASE"/>
    <property type="match status" value="1"/>
</dbReference>
<dbReference type="HOGENOM" id="CLU_032263_2_2_10"/>
<feature type="domain" description="Pyridoxamine 5'-phosphate oxidase N-terminal" evidence="12">
    <location>
        <begin position="36"/>
        <end position="156"/>
    </location>
</feature>
<dbReference type="GO" id="GO:0004733">
    <property type="term" value="F:pyridoxamine phosphate oxidase activity"/>
    <property type="evidence" value="ECO:0007669"/>
    <property type="project" value="UniProtKB-UniRule"/>
</dbReference>
<evidence type="ECO:0000256" key="4">
    <source>
        <dbReference type="ARBA" id="ARBA00011738"/>
    </source>
</evidence>
<comment type="catalytic activity">
    <reaction evidence="9">
        <text>pyridoxamine 5'-phosphate + O2 + H2O = pyridoxal 5'-phosphate + H2O2 + NH4(+)</text>
        <dbReference type="Rhea" id="RHEA:15817"/>
        <dbReference type="ChEBI" id="CHEBI:15377"/>
        <dbReference type="ChEBI" id="CHEBI:15379"/>
        <dbReference type="ChEBI" id="CHEBI:16240"/>
        <dbReference type="ChEBI" id="CHEBI:28938"/>
        <dbReference type="ChEBI" id="CHEBI:58451"/>
        <dbReference type="ChEBI" id="CHEBI:597326"/>
        <dbReference type="EC" id="1.4.3.5"/>
    </reaction>
</comment>
<feature type="binding site" evidence="9 11">
    <location>
        <position position="85"/>
    </location>
    <ligand>
        <name>FMN</name>
        <dbReference type="ChEBI" id="CHEBI:58210"/>
    </ligand>
</feature>
<dbReference type="RefSeq" id="WP_046312537.1">
    <property type="nucleotide sequence ID" value="NZ_CBCSCY010000008.1"/>
</dbReference>
<dbReference type="EMBL" id="CP009621">
    <property type="protein sequence ID" value="AKD04671.1"/>
    <property type="molecule type" value="Genomic_DNA"/>
</dbReference>
<dbReference type="NCBIfam" id="TIGR00558">
    <property type="entry name" value="pdxH"/>
    <property type="match status" value="1"/>
</dbReference>
<evidence type="ECO:0000256" key="8">
    <source>
        <dbReference type="ARBA" id="ARBA00023096"/>
    </source>
</evidence>
<comment type="subunit">
    <text evidence="4 9">Homodimer.</text>
</comment>
<feature type="binding site" evidence="9 11">
    <location>
        <position position="199"/>
    </location>
    <ligand>
        <name>FMN</name>
        <dbReference type="ChEBI" id="CHEBI:58210"/>
    </ligand>
</feature>
<dbReference type="HAMAP" id="MF_01629">
    <property type="entry name" value="PdxH"/>
    <property type="match status" value="1"/>
</dbReference>
<feature type="binding site" evidence="10">
    <location>
        <begin position="11"/>
        <end position="14"/>
    </location>
    <ligand>
        <name>substrate</name>
    </ligand>
</feature>
<dbReference type="Gene3D" id="2.30.110.10">
    <property type="entry name" value="Electron Transport, Fmn-binding Protein, Chain A"/>
    <property type="match status" value="1"/>
</dbReference>
<dbReference type="Pfam" id="PF10590">
    <property type="entry name" value="PNP_phzG_C"/>
    <property type="match status" value="1"/>
</dbReference>
<dbReference type="InterPro" id="IPR000659">
    <property type="entry name" value="Pyridox_Oxase"/>
</dbReference>
<comment type="similarity">
    <text evidence="3 9">Belongs to the pyridoxamine 5'-phosphate oxidase family.</text>
</comment>
<evidence type="ECO:0000313" key="15">
    <source>
        <dbReference type="Proteomes" id="UP000033109"/>
    </source>
</evidence>
<dbReference type="SUPFAM" id="SSF50475">
    <property type="entry name" value="FMN-binding split barrel"/>
    <property type="match status" value="1"/>
</dbReference>
<keyword evidence="6 9" id="KW-0288">FMN</keyword>
<dbReference type="EC" id="1.4.3.5" evidence="9"/>
<feature type="binding site" evidence="9 10">
    <location>
        <position position="126"/>
    </location>
    <ligand>
        <name>substrate</name>
    </ligand>
</feature>
<evidence type="ECO:0000313" key="14">
    <source>
        <dbReference type="EMBL" id="AKD04671.1"/>
    </source>
</evidence>
<comment type="pathway">
    <text evidence="1 9">Cofactor metabolism; pyridoxal 5'-phosphate salvage; pyridoxal 5'-phosphate from pyridoxamine 5'-phosphate: step 1/1.</text>
</comment>
<dbReference type="InterPro" id="IPR012349">
    <property type="entry name" value="Split_barrel_FMN-bd"/>
</dbReference>
<dbReference type="InterPro" id="IPR019740">
    <property type="entry name" value="Pyridox_Oxase_CS"/>
</dbReference>
<dbReference type="InterPro" id="IPR011576">
    <property type="entry name" value="Pyridox_Oxase_N"/>
</dbReference>
<dbReference type="Proteomes" id="UP000033109">
    <property type="component" value="Chromosome"/>
</dbReference>
<organism evidence="14 15">
    <name type="scientific">Pontibacter korlensis</name>
    <dbReference type="NCBI Taxonomy" id="400092"/>
    <lineage>
        <taxon>Bacteria</taxon>
        <taxon>Pseudomonadati</taxon>
        <taxon>Bacteroidota</taxon>
        <taxon>Cytophagia</taxon>
        <taxon>Cytophagales</taxon>
        <taxon>Hymenobacteraceae</taxon>
        <taxon>Pontibacter</taxon>
    </lineage>
</organism>
<gene>
    <name evidence="9" type="primary">pdxH</name>
    <name evidence="14" type="ORF">PKOR_18185</name>
</gene>
<proteinExistence type="inferred from homology"/>
<evidence type="ECO:0000256" key="3">
    <source>
        <dbReference type="ARBA" id="ARBA00007301"/>
    </source>
</evidence>